<dbReference type="PANTHER" id="PTHR43433:SF5">
    <property type="entry name" value="AB HYDROLASE-1 DOMAIN-CONTAINING PROTEIN"/>
    <property type="match status" value="1"/>
</dbReference>
<dbReference type="AlphaFoldDB" id="A0ABD3FTY9"/>
<dbReference type="InterPro" id="IPR029058">
    <property type="entry name" value="AB_hydrolase_fold"/>
</dbReference>
<proteinExistence type="predicted"/>
<dbReference type="Gene3D" id="3.40.50.1820">
    <property type="entry name" value="alpha/beta hydrolase"/>
    <property type="match status" value="1"/>
</dbReference>
<protein>
    <recommendedName>
        <fullName evidence="1">AB hydrolase-1 domain-containing protein</fullName>
    </recommendedName>
</protein>
<dbReference type="PRINTS" id="PR00111">
    <property type="entry name" value="ABHYDROLASE"/>
</dbReference>
<evidence type="ECO:0000313" key="3">
    <source>
        <dbReference type="Proteomes" id="UP001632037"/>
    </source>
</evidence>
<sequence length="221" mass="24856">MSFATHHKAWTPIIDMLLDKWDAVKHKRNVKLVSFDNRGIGGSDAPWWRYTTSRMVLDALALMDYLGWESAHVVGLSMGGMISLELATTTPKRVQSLTLMVTTRGKYVENPRANGLIKQSLDAKLPEDVAKAQMQMLFSDISLDQPMDFGSKTRRNIIYEHAVLLHAKQRVKPRFVGVMNQVMALRTHWVSDERLAAINDAGFPVLLVGGAMNILIPPREM</sequence>
<accession>A0ABD3FTY9</accession>
<dbReference type="InterPro" id="IPR050471">
    <property type="entry name" value="AB_hydrolase"/>
</dbReference>
<dbReference type="InterPro" id="IPR000073">
    <property type="entry name" value="AB_hydrolase_1"/>
</dbReference>
<evidence type="ECO:0000259" key="1">
    <source>
        <dbReference type="Pfam" id="PF00561"/>
    </source>
</evidence>
<dbReference type="SUPFAM" id="SSF53474">
    <property type="entry name" value="alpha/beta-Hydrolases"/>
    <property type="match status" value="1"/>
</dbReference>
<gene>
    <name evidence="2" type="ORF">V7S43_004536</name>
</gene>
<feature type="domain" description="AB hydrolase-1" evidence="1">
    <location>
        <begin position="9"/>
        <end position="141"/>
    </location>
</feature>
<evidence type="ECO:0000313" key="2">
    <source>
        <dbReference type="EMBL" id="KAL3670223.1"/>
    </source>
</evidence>
<keyword evidence="3" id="KW-1185">Reference proteome</keyword>
<dbReference type="EMBL" id="JBIMZQ010000007">
    <property type="protein sequence ID" value="KAL3670223.1"/>
    <property type="molecule type" value="Genomic_DNA"/>
</dbReference>
<dbReference type="Proteomes" id="UP001632037">
    <property type="component" value="Unassembled WGS sequence"/>
</dbReference>
<comment type="caution">
    <text evidence="2">The sequence shown here is derived from an EMBL/GenBank/DDBJ whole genome shotgun (WGS) entry which is preliminary data.</text>
</comment>
<organism evidence="2 3">
    <name type="scientific">Phytophthora oleae</name>
    <dbReference type="NCBI Taxonomy" id="2107226"/>
    <lineage>
        <taxon>Eukaryota</taxon>
        <taxon>Sar</taxon>
        <taxon>Stramenopiles</taxon>
        <taxon>Oomycota</taxon>
        <taxon>Peronosporomycetes</taxon>
        <taxon>Peronosporales</taxon>
        <taxon>Peronosporaceae</taxon>
        <taxon>Phytophthora</taxon>
    </lineage>
</organism>
<reference evidence="2 3" key="1">
    <citation type="submission" date="2024-09" db="EMBL/GenBank/DDBJ databases">
        <title>Genome sequencing and assembly of Phytophthora oleae, isolate VK10A, causative agent of rot of olive drupes.</title>
        <authorList>
            <person name="Conti Taguali S."/>
            <person name="Riolo M."/>
            <person name="La Spada F."/>
            <person name="Cacciola S.O."/>
            <person name="Dionisio G."/>
        </authorList>
    </citation>
    <scope>NUCLEOTIDE SEQUENCE [LARGE SCALE GENOMIC DNA]</scope>
    <source>
        <strain evidence="2 3">VK10A</strain>
    </source>
</reference>
<name>A0ABD3FTY9_9STRA</name>
<dbReference type="Pfam" id="PF00561">
    <property type="entry name" value="Abhydrolase_1"/>
    <property type="match status" value="1"/>
</dbReference>
<dbReference type="PANTHER" id="PTHR43433">
    <property type="entry name" value="HYDROLASE, ALPHA/BETA FOLD FAMILY PROTEIN"/>
    <property type="match status" value="1"/>
</dbReference>